<organism evidence="3">
    <name type="scientific">uncultured Desulfobacteraceae bacterium</name>
    <dbReference type="NCBI Taxonomy" id="218296"/>
    <lineage>
        <taxon>Bacteria</taxon>
        <taxon>Pseudomonadati</taxon>
        <taxon>Thermodesulfobacteriota</taxon>
        <taxon>Desulfobacteria</taxon>
        <taxon>Desulfobacterales</taxon>
        <taxon>Desulfobacteraceae</taxon>
        <taxon>environmental samples</taxon>
    </lineage>
</organism>
<dbReference type="SUPFAM" id="SSF64182">
    <property type="entry name" value="DHH phosphoesterases"/>
    <property type="match status" value="1"/>
</dbReference>
<accession>A0A484HHF3</accession>
<dbReference type="InterPro" id="IPR051319">
    <property type="entry name" value="Oligoribo/pAp-PDE_c-di-AMP_PDE"/>
</dbReference>
<dbReference type="EMBL" id="CAACVI010000023">
    <property type="protein sequence ID" value="VEN74137.1"/>
    <property type="molecule type" value="Genomic_DNA"/>
</dbReference>
<reference evidence="3" key="1">
    <citation type="submission" date="2019-01" db="EMBL/GenBank/DDBJ databases">
        <authorList>
            <consortium name="Genoscope - CEA"/>
            <person name="William W."/>
        </authorList>
    </citation>
    <scope>NUCLEOTIDE SEQUENCE</scope>
    <source>
        <strain evidence="3">CR-1</strain>
    </source>
</reference>
<gene>
    <name evidence="3" type="ORF">EPICR_30069</name>
</gene>
<evidence type="ECO:0000313" key="3">
    <source>
        <dbReference type="EMBL" id="VEN74137.1"/>
    </source>
</evidence>
<evidence type="ECO:0000259" key="1">
    <source>
        <dbReference type="Pfam" id="PF01368"/>
    </source>
</evidence>
<dbReference type="InterPro" id="IPR003156">
    <property type="entry name" value="DHHA1_dom"/>
</dbReference>
<dbReference type="Pfam" id="PF02272">
    <property type="entry name" value="DHHA1"/>
    <property type="match status" value="1"/>
</dbReference>
<feature type="domain" description="DDH" evidence="1">
    <location>
        <begin position="14"/>
        <end position="154"/>
    </location>
</feature>
<dbReference type="PANTHER" id="PTHR47618:SF1">
    <property type="entry name" value="BIFUNCTIONAL OLIGORIBONUCLEASE AND PAP PHOSPHATASE NRNA"/>
    <property type="match status" value="1"/>
</dbReference>
<dbReference type="Gene3D" id="3.10.310.30">
    <property type="match status" value="1"/>
</dbReference>
<sequence>MNEIIRALKTSGHVLLVSHVNPDGDALGSMIALGVSLESLGVETTLFNESKIPDHYRFLLGNRRVAREPGDFRKYGAAAALDCGDLGRTGRWAREIGRIPVLINIDHHATNDRFGDYSLVDPGACATAELVFRLLKEMGAPISRLAAEAIYTGIVTDTGSFRFSNTNRAAFDICGEMTELGADPFKVGKWIYRTYSLARIRLLRRALDSIEIFLDGKVSLMILTRGMIEKAGAGPGDMDGLIDYARGIQGVKTAVLIKEMEDGVRRHVSMRSDGEVDVAALASRFGGGGHPQAAAFDMDRDTAHVKSRVLDLFGHMRG</sequence>
<dbReference type="InterPro" id="IPR038763">
    <property type="entry name" value="DHH_sf"/>
</dbReference>
<dbReference type="AlphaFoldDB" id="A0A484HHF3"/>
<protein>
    <submittedName>
        <fullName evidence="3">Uncharacterized protein</fullName>
    </submittedName>
</protein>
<dbReference type="Pfam" id="PF01368">
    <property type="entry name" value="DHH"/>
    <property type="match status" value="1"/>
</dbReference>
<feature type="domain" description="DHHA1" evidence="2">
    <location>
        <begin position="230"/>
        <end position="299"/>
    </location>
</feature>
<evidence type="ECO:0000259" key="2">
    <source>
        <dbReference type="Pfam" id="PF02272"/>
    </source>
</evidence>
<dbReference type="PANTHER" id="PTHR47618">
    <property type="entry name" value="BIFUNCTIONAL OLIGORIBONUCLEASE AND PAP PHOSPHATASE NRNA"/>
    <property type="match status" value="1"/>
</dbReference>
<dbReference type="InterPro" id="IPR001667">
    <property type="entry name" value="DDH_dom"/>
</dbReference>
<name>A0A484HHF3_9BACT</name>
<dbReference type="Gene3D" id="3.90.1640.10">
    <property type="entry name" value="inorganic pyrophosphatase (n-terminal core)"/>
    <property type="match status" value="1"/>
</dbReference>
<proteinExistence type="predicted"/>
<dbReference type="GO" id="GO:0003676">
    <property type="term" value="F:nucleic acid binding"/>
    <property type="evidence" value="ECO:0007669"/>
    <property type="project" value="InterPro"/>
</dbReference>